<evidence type="ECO:0000256" key="7">
    <source>
        <dbReference type="ARBA" id="ARBA00022989"/>
    </source>
</evidence>
<dbReference type="Pfam" id="PF25988">
    <property type="entry name" value="HH_CyaD"/>
    <property type="match status" value="1"/>
</dbReference>
<dbReference type="Pfam" id="PF26002">
    <property type="entry name" value="Beta-barrel_AprE"/>
    <property type="match status" value="1"/>
</dbReference>
<evidence type="ECO:0000256" key="9">
    <source>
        <dbReference type="RuleBase" id="RU365093"/>
    </source>
</evidence>
<dbReference type="RefSeq" id="WP_204733823.1">
    <property type="nucleotide sequence ID" value="NZ_JAVDWE010000006.1"/>
</dbReference>
<evidence type="ECO:0000256" key="2">
    <source>
        <dbReference type="ARBA" id="ARBA00009477"/>
    </source>
</evidence>
<dbReference type="SUPFAM" id="SSF111369">
    <property type="entry name" value="HlyD-like secretion proteins"/>
    <property type="match status" value="1"/>
</dbReference>
<organism evidence="12 13">
    <name type="scientific">Hydrogenophaga laconesensis</name>
    <dbReference type="NCBI Taxonomy" id="1805971"/>
    <lineage>
        <taxon>Bacteria</taxon>
        <taxon>Pseudomonadati</taxon>
        <taxon>Pseudomonadota</taxon>
        <taxon>Betaproteobacteria</taxon>
        <taxon>Burkholderiales</taxon>
        <taxon>Comamonadaceae</taxon>
        <taxon>Hydrogenophaga</taxon>
    </lineage>
</organism>
<feature type="domain" description="AprE-like beta-barrel" evidence="11">
    <location>
        <begin position="337"/>
        <end position="424"/>
    </location>
</feature>
<dbReference type="PROSITE" id="PS00543">
    <property type="entry name" value="HLYD_FAMILY"/>
    <property type="match status" value="1"/>
</dbReference>
<gene>
    <name evidence="12" type="ORF">J2X09_002449</name>
</gene>
<keyword evidence="4 9" id="KW-1003">Cell membrane</keyword>
<keyword evidence="6" id="KW-0812">Transmembrane</keyword>
<evidence type="ECO:0000256" key="6">
    <source>
        <dbReference type="ARBA" id="ARBA00022692"/>
    </source>
</evidence>
<dbReference type="InterPro" id="IPR050739">
    <property type="entry name" value="MFP"/>
</dbReference>
<sequence length="447" mass="49226">MSAIHRVQAGAELVLKYASRFAYFWKQRHTLRSGFFNQHEAEFLPARLSLQEAPGSAGLRWSGRVLMAIVLFALLWSIFGKVDIIVNATGRIIPSSRTKTIGSIDVASVRALHVSEGQRVRAGDVLIELDSSASDAERDKAADAVIQAQLQVARSQAMARAVEQMKPPTLPPISGLPVDAWQAASVQLQAHFEDFRAKLHRLDGEVARYAEALPLATRRAEDMKSLLEGHTVSHHAWMEAEQSRLDISGRLLDVRNQRTALMAQTRKEAWDTLTEGNKIIAAAQQDQRRAQAHSRLLKLTSPVDGTVQQLAVHTVGGVVPAAQPLMQIVPLDNAVEVEATIDNRDIGFVREGQPASVKVEAFDYTKYGTISSTVRHVSQDAVQDESRGPIYTARILLDRNAIDVEGKAMPLSAGLVVQVDIKTGTRRVIEYVLSPLVRHTGEAMRER</sequence>
<dbReference type="InterPro" id="IPR010129">
    <property type="entry name" value="T1SS_HlyD"/>
</dbReference>
<dbReference type="NCBIfam" id="TIGR01843">
    <property type="entry name" value="type_I_hlyD"/>
    <property type="match status" value="1"/>
</dbReference>
<evidence type="ECO:0000256" key="1">
    <source>
        <dbReference type="ARBA" id="ARBA00004377"/>
    </source>
</evidence>
<keyword evidence="5 9" id="KW-0997">Cell inner membrane</keyword>
<dbReference type="PANTHER" id="PTHR30386">
    <property type="entry name" value="MEMBRANE FUSION SUBUNIT OF EMRAB-TOLC MULTIDRUG EFFLUX PUMP"/>
    <property type="match status" value="1"/>
</dbReference>
<dbReference type="Gene3D" id="2.40.50.100">
    <property type="match status" value="1"/>
</dbReference>
<feature type="domain" description="CyaD-like alpha-helical hairpin" evidence="10">
    <location>
        <begin position="130"/>
        <end position="297"/>
    </location>
</feature>
<evidence type="ECO:0000313" key="12">
    <source>
        <dbReference type="EMBL" id="MDR7094706.1"/>
    </source>
</evidence>
<evidence type="ECO:0000256" key="8">
    <source>
        <dbReference type="ARBA" id="ARBA00023136"/>
    </source>
</evidence>
<protein>
    <recommendedName>
        <fullName evidence="9">Membrane fusion protein (MFP) family protein</fullName>
    </recommendedName>
</protein>
<evidence type="ECO:0000256" key="4">
    <source>
        <dbReference type="ARBA" id="ARBA00022475"/>
    </source>
</evidence>
<accession>A0ABU1VB41</accession>
<comment type="subcellular location">
    <subcellularLocation>
        <location evidence="1 9">Cell inner membrane</location>
        <topology evidence="1 9">Single-pass membrane protein</topology>
    </subcellularLocation>
</comment>
<evidence type="ECO:0000313" key="13">
    <source>
        <dbReference type="Proteomes" id="UP001265550"/>
    </source>
</evidence>
<dbReference type="Proteomes" id="UP001265550">
    <property type="component" value="Unassembled WGS sequence"/>
</dbReference>
<keyword evidence="13" id="KW-1185">Reference proteome</keyword>
<dbReference type="InterPro" id="IPR006144">
    <property type="entry name" value="Secretion_HlyD_CS"/>
</dbReference>
<keyword evidence="7" id="KW-1133">Transmembrane helix</keyword>
<dbReference type="InterPro" id="IPR059040">
    <property type="entry name" value="HH_CyaD-like"/>
</dbReference>
<comment type="similarity">
    <text evidence="2 9">Belongs to the membrane fusion protein (MFP) (TC 8.A.1) family.</text>
</comment>
<keyword evidence="8" id="KW-0472">Membrane</keyword>
<evidence type="ECO:0000259" key="10">
    <source>
        <dbReference type="Pfam" id="PF25988"/>
    </source>
</evidence>
<name>A0ABU1VB41_9BURK</name>
<comment type="caution">
    <text evidence="12">The sequence shown here is derived from an EMBL/GenBank/DDBJ whole genome shotgun (WGS) entry which is preliminary data.</text>
</comment>
<dbReference type="PRINTS" id="PR01490">
    <property type="entry name" value="RTXTOXIND"/>
</dbReference>
<dbReference type="Gene3D" id="2.40.30.170">
    <property type="match status" value="1"/>
</dbReference>
<dbReference type="PANTHER" id="PTHR30386:SF27">
    <property type="entry name" value="MEMBRANE FUSION PROTEIN (MFP) FAMILY PROTEIN"/>
    <property type="match status" value="1"/>
</dbReference>
<proteinExistence type="inferred from homology"/>
<dbReference type="EMBL" id="JAVDWE010000006">
    <property type="protein sequence ID" value="MDR7094706.1"/>
    <property type="molecule type" value="Genomic_DNA"/>
</dbReference>
<dbReference type="InterPro" id="IPR058982">
    <property type="entry name" value="Beta-barrel_AprE"/>
</dbReference>
<evidence type="ECO:0000259" key="11">
    <source>
        <dbReference type="Pfam" id="PF26002"/>
    </source>
</evidence>
<reference evidence="12 13" key="1">
    <citation type="submission" date="2023-07" db="EMBL/GenBank/DDBJ databases">
        <title>Sorghum-associated microbial communities from plants grown in Nebraska, USA.</title>
        <authorList>
            <person name="Schachtman D."/>
        </authorList>
    </citation>
    <scope>NUCLEOTIDE SEQUENCE [LARGE SCALE GENOMIC DNA]</scope>
    <source>
        <strain evidence="12 13">BE240</strain>
    </source>
</reference>
<evidence type="ECO:0000256" key="3">
    <source>
        <dbReference type="ARBA" id="ARBA00022448"/>
    </source>
</evidence>
<keyword evidence="3 9" id="KW-0813">Transport</keyword>
<evidence type="ECO:0000256" key="5">
    <source>
        <dbReference type="ARBA" id="ARBA00022519"/>
    </source>
</evidence>